<dbReference type="InterPro" id="IPR002737">
    <property type="entry name" value="MEMO1_fam"/>
</dbReference>
<organism evidence="3 4">
    <name type="scientific">Nostocoides australiense Ben110</name>
    <dbReference type="NCBI Taxonomy" id="1193182"/>
    <lineage>
        <taxon>Bacteria</taxon>
        <taxon>Bacillati</taxon>
        <taxon>Actinomycetota</taxon>
        <taxon>Actinomycetes</taxon>
        <taxon>Micrococcales</taxon>
        <taxon>Intrasporangiaceae</taxon>
        <taxon>Nostocoides</taxon>
    </lineage>
</organism>
<comment type="caution">
    <text evidence="3">The sequence shown here is derived from an EMBL/GenBank/DDBJ whole genome shotgun (WGS) entry which is preliminary data.</text>
</comment>
<proteinExistence type="inferred from homology"/>
<evidence type="ECO:0000256" key="1">
    <source>
        <dbReference type="ARBA" id="ARBA00006315"/>
    </source>
</evidence>
<dbReference type="Pfam" id="PF01875">
    <property type="entry name" value="Memo"/>
    <property type="match status" value="1"/>
</dbReference>
<dbReference type="EMBL" id="CAJA01000323">
    <property type="protein sequence ID" value="CCH74128.1"/>
    <property type="molecule type" value="Genomic_DNA"/>
</dbReference>
<comment type="similarity">
    <text evidence="1 2">Belongs to the MEMO1 family.</text>
</comment>
<dbReference type="AlphaFoldDB" id="W6JX30"/>
<dbReference type="STRING" id="1193182.BN11_390008"/>
<dbReference type="CDD" id="cd07361">
    <property type="entry name" value="MEMO_like"/>
    <property type="match status" value="1"/>
</dbReference>
<evidence type="ECO:0000313" key="4">
    <source>
        <dbReference type="Proteomes" id="UP000035763"/>
    </source>
</evidence>
<reference evidence="3 4" key="1">
    <citation type="journal article" date="2013" name="ISME J.">
        <title>A metabolic model for members of the genus Tetrasphaera involved in enhanced biological phosphorus removal.</title>
        <authorList>
            <person name="Kristiansen R."/>
            <person name="Nguyen H.T.T."/>
            <person name="Saunders A.M."/>
            <person name="Nielsen J.L."/>
            <person name="Wimmer R."/>
            <person name="Le V.Q."/>
            <person name="McIlroy S.J."/>
            <person name="Petrovski S."/>
            <person name="Seviour R.J."/>
            <person name="Calteau A."/>
            <person name="Nielsen K.L."/>
            <person name="Nielsen P.H."/>
        </authorList>
    </citation>
    <scope>NUCLEOTIDE SEQUENCE [LARGE SCALE GENOMIC DNA]</scope>
    <source>
        <strain evidence="3 4">Ben110</strain>
    </source>
</reference>
<dbReference type="Gene3D" id="3.40.830.10">
    <property type="entry name" value="LigB-like"/>
    <property type="match status" value="1"/>
</dbReference>
<keyword evidence="4" id="KW-1185">Reference proteome</keyword>
<gene>
    <name evidence="3" type="ORF">BN11_390008</name>
</gene>
<evidence type="ECO:0000313" key="3">
    <source>
        <dbReference type="EMBL" id="CCH74128.1"/>
    </source>
</evidence>
<protein>
    <recommendedName>
        <fullName evidence="2">MEMO1 family protein BN11_390008</fullName>
    </recommendedName>
</protein>
<dbReference type="RefSeq" id="WP_201329210.1">
    <property type="nucleotide sequence ID" value="NZ_HG764815.1"/>
</dbReference>
<dbReference type="PANTHER" id="PTHR11060:SF0">
    <property type="entry name" value="PROTEIN MEMO1"/>
    <property type="match status" value="1"/>
</dbReference>
<dbReference type="PANTHER" id="PTHR11060">
    <property type="entry name" value="PROTEIN MEMO1"/>
    <property type="match status" value="1"/>
</dbReference>
<dbReference type="HAMAP" id="MF_00055">
    <property type="entry name" value="MEMO1"/>
    <property type="match status" value="1"/>
</dbReference>
<sequence length="263" mass="27734">MRAPAVAGYFYPAEPEVLRAQVTRFLGDAGPASGPVPKAVIAPHAGYVYSGSTAALAYAALAPARDRVARVVLLGPTHRVAVDGLALPEAEELATPLGSLHAAVPTADQRAALPQIVDRADVHAQEHSLEVHLPFLQVLMPRAEVVPFAVGRARPGTVADVLERLWGGPETVIVVSSDLSHYLSYDEARRRDAQTIAAITDLRGPIDHEQACGATPVNGLLEVARRRALTARLLGACNSGDTAGDKRRVVGYAAVAFDEPEPS</sequence>
<dbReference type="NCBIfam" id="TIGR04336">
    <property type="entry name" value="AmmeMemoSam_B"/>
    <property type="match status" value="1"/>
</dbReference>
<evidence type="ECO:0000256" key="2">
    <source>
        <dbReference type="HAMAP-Rule" id="MF_00055"/>
    </source>
</evidence>
<accession>W6JX30</accession>
<dbReference type="Proteomes" id="UP000035763">
    <property type="component" value="Unassembled WGS sequence"/>
</dbReference>
<name>W6JX30_9MICO</name>